<proteinExistence type="predicted"/>
<sequence>MVVQSVIQTLPTETSITAPSGSGIAIPSEATPGTDAHIQTATPVIETPTERDFIDMTFPYLPLCLIKFYFWGPASVPLSRRSLAILRPVIQKGPASSIIEEGPASVPLSRTALAIIRLIIQEGPASSIIYEGHEDNATAPLTKRTLAILRPIIHEGPASPIIQERPASVPLSRRALAILRPIIYEGPASPIIQEGPASVPLSKRVLLVSHYPGGPNYTTSHYSGGSCYTNSITREGLA</sequence>
<dbReference type="Proteomes" id="UP000824120">
    <property type="component" value="Chromosome 12"/>
</dbReference>
<keyword evidence="2" id="KW-1185">Reference proteome</keyword>
<dbReference type="EMBL" id="JACXVP010000012">
    <property type="protein sequence ID" value="KAG5571313.1"/>
    <property type="molecule type" value="Genomic_DNA"/>
</dbReference>
<evidence type="ECO:0000313" key="1">
    <source>
        <dbReference type="EMBL" id="KAG5571313.1"/>
    </source>
</evidence>
<organism evidence="1 2">
    <name type="scientific">Solanum commersonii</name>
    <name type="common">Commerson's wild potato</name>
    <name type="synonym">Commerson's nightshade</name>
    <dbReference type="NCBI Taxonomy" id="4109"/>
    <lineage>
        <taxon>Eukaryota</taxon>
        <taxon>Viridiplantae</taxon>
        <taxon>Streptophyta</taxon>
        <taxon>Embryophyta</taxon>
        <taxon>Tracheophyta</taxon>
        <taxon>Spermatophyta</taxon>
        <taxon>Magnoliopsida</taxon>
        <taxon>eudicotyledons</taxon>
        <taxon>Gunneridae</taxon>
        <taxon>Pentapetalae</taxon>
        <taxon>asterids</taxon>
        <taxon>lamiids</taxon>
        <taxon>Solanales</taxon>
        <taxon>Solanaceae</taxon>
        <taxon>Solanoideae</taxon>
        <taxon>Solaneae</taxon>
        <taxon>Solanum</taxon>
    </lineage>
</organism>
<protein>
    <submittedName>
        <fullName evidence="1">Uncharacterized protein</fullName>
    </submittedName>
</protein>
<gene>
    <name evidence="1" type="ORF">H5410_061079</name>
</gene>
<comment type="caution">
    <text evidence="1">The sequence shown here is derived from an EMBL/GenBank/DDBJ whole genome shotgun (WGS) entry which is preliminary data.</text>
</comment>
<accession>A0A9J5W760</accession>
<evidence type="ECO:0000313" key="2">
    <source>
        <dbReference type="Proteomes" id="UP000824120"/>
    </source>
</evidence>
<dbReference type="AlphaFoldDB" id="A0A9J5W760"/>
<dbReference type="OrthoDB" id="8194427at2759"/>
<name>A0A9J5W760_SOLCO</name>
<reference evidence="1 2" key="1">
    <citation type="submission" date="2020-09" db="EMBL/GenBank/DDBJ databases">
        <title>De no assembly of potato wild relative species, Solanum commersonii.</title>
        <authorList>
            <person name="Cho K."/>
        </authorList>
    </citation>
    <scope>NUCLEOTIDE SEQUENCE [LARGE SCALE GENOMIC DNA]</scope>
    <source>
        <strain evidence="1">LZ3.2</strain>
        <tissue evidence="1">Leaf</tissue>
    </source>
</reference>